<keyword evidence="3" id="KW-1185">Reference proteome</keyword>
<evidence type="ECO:0000256" key="1">
    <source>
        <dbReference type="SAM" id="MobiDB-lite"/>
    </source>
</evidence>
<organism evidence="2 3">
    <name type="scientific">Actinomycetospora termitidis</name>
    <dbReference type="NCBI Taxonomy" id="3053470"/>
    <lineage>
        <taxon>Bacteria</taxon>
        <taxon>Bacillati</taxon>
        <taxon>Actinomycetota</taxon>
        <taxon>Actinomycetes</taxon>
        <taxon>Pseudonocardiales</taxon>
        <taxon>Pseudonocardiaceae</taxon>
        <taxon>Actinomycetospora</taxon>
    </lineage>
</organism>
<feature type="compositionally biased region" description="Basic and acidic residues" evidence="1">
    <location>
        <begin position="1"/>
        <end position="64"/>
    </location>
</feature>
<reference evidence="2 3" key="1">
    <citation type="submission" date="2023-06" db="EMBL/GenBank/DDBJ databases">
        <title>Actinomycetospora Odt1-22.</title>
        <authorList>
            <person name="Supong K."/>
        </authorList>
    </citation>
    <scope>NUCLEOTIDE SEQUENCE [LARGE SCALE GENOMIC DNA]</scope>
    <source>
        <strain evidence="2 3">Odt1-22</strain>
    </source>
</reference>
<evidence type="ECO:0000313" key="2">
    <source>
        <dbReference type="EMBL" id="MDL5160378.1"/>
    </source>
</evidence>
<sequence>MSTDAHTSEDRADRREDRPDDRPDDRHDDRADTRSDAGRDRDDEPGRYTRQHGDHAGQHDHDAGKSSVTVLDPGASERLRGRWQEVQAGFVDEPRQSVTEADQLVGEVLDEVSRVFRDQRSELEAEWSGNAEPGTEELRQALQRYREFFDRLLSL</sequence>
<name>A0ABT7MLL4_9PSEU</name>
<gene>
    <name evidence="2" type="ORF">QRT03_30730</name>
</gene>
<dbReference type="EMBL" id="JASVWF010000010">
    <property type="protein sequence ID" value="MDL5160378.1"/>
    <property type="molecule type" value="Genomic_DNA"/>
</dbReference>
<dbReference type="Proteomes" id="UP001231924">
    <property type="component" value="Unassembled WGS sequence"/>
</dbReference>
<proteinExistence type="predicted"/>
<evidence type="ECO:0000313" key="3">
    <source>
        <dbReference type="Proteomes" id="UP001231924"/>
    </source>
</evidence>
<feature type="region of interest" description="Disordered" evidence="1">
    <location>
        <begin position="1"/>
        <end position="69"/>
    </location>
</feature>
<accession>A0ABT7MLL4</accession>
<protein>
    <submittedName>
        <fullName evidence="2">Uncharacterized protein</fullName>
    </submittedName>
</protein>
<comment type="caution">
    <text evidence="2">The sequence shown here is derived from an EMBL/GenBank/DDBJ whole genome shotgun (WGS) entry which is preliminary data.</text>
</comment>
<dbReference type="RefSeq" id="WP_286056981.1">
    <property type="nucleotide sequence ID" value="NZ_JASVWF010000010.1"/>
</dbReference>